<comment type="subunit">
    <text evidence="3">Homodimer.</text>
</comment>
<evidence type="ECO:0000256" key="9">
    <source>
        <dbReference type="ARBA" id="ARBA00024074"/>
    </source>
</evidence>
<evidence type="ECO:0000256" key="4">
    <source>
        <dbReference type="ARBA" id="ARBA00022553"/>
    </source>
</evidence>
<dbReference type="Gene3D" id="3.40.50.720">
    <property type="entry name" value="NAD(P)-binding Rossmann-like Domain"/>
    <property type="match status" value="1"/>
</dbReference>
<dbReference type="SUPFAM" id="SSF50129">
    <property type="entry name" value="GroES-like"/>
    <property type="match status" value="1"/>
</dbReference>
<dbReference type="PANTHER" id="PTHR42683">
    <property type="entry name" value="ALDEHYDE REDUCTASE"/>
    <property type="match status" value="1"/>
</dbReference>
<dbReference type="OrthoDB" id="1879366at2759"/>
<evidence type="ECO:0000256" key="10">
    <source>
        <dbReference type="ARBA" id="ARBA00050997"/>
    </source>
</evidence>
<sequence>MPYPETAEGFLVEDTATWSTFKRGNFPLKPFEAHDVDIAISACGVCGSDVHTITGGWGEMPMPLCVGHEIVGTVVRVGPSVKTVSVGQRVGVGAQIWADLDCVNCKAGEETYCVKALDTYGGRYEDGTVTHGGYSSHVRAHEFFVFPIPEGLTDEVAAPMLCAGITVYSPLTRLGAGPGKKIGVVGLGGLGHFAVLFGVALGAEVYVISHSPSKKEDALALGATGFISSSEKGWAEKYAFAFDFIINTASITFDLKEYFSTLKVMGTFHNVGMPETPVTLKMQDFVANSCYIGTSHLGNRKEMLAMLELAAKQNIKSWVETIDVSEEGCHEAVERVRNNKVRYRFTLIGYDKAFGKRV</sequence>
<evidence type="ECO:0000256" key="6">
    <source>
        <dbReference type="ARBA" id="ARBA00022833"/>
    </source>
</evidence>
<proteinExistence type="inferred from homology"/>
<keyword evidence="5 11" id="KW-0479">Metal-binding</keyword>
<reference evidence="13" key="1">
    <citation type="journal article" date="2020" name="Stud. Mycol.">
        <title>101 Dothideomycetes genomes: a test case for predicting lifestyles and emergence of pathogens.</title>
        <authorList>
            <person name="Haridas S."/>
            <person name="Albert R."/>
            <person name="Binder M."/>
            <person name="Bloem J."/>
            <person name="Labutti K."/>
            <person name="Salamov A."/>
            <person name="Andreopoulos B."/>
            <person name="Baker S."/>
            <person name="Barry K."/>
            <person name="Bills G."/>
            <person name="Bluhm B."/>
            <person name="Cannon C."/>
            <person name="Castanera R."/>
            <person name="Culley D."/>
            <person name="Daum C."/>
            <person name="Ezra D."/>
            <person name="Gonzalez J."/>
            <person name="Henrissat B."/>
            <person name="Kuo A."/>
            <person name="Liang C."/>
            <person name="Lipzen A."/>
            <person name="Lutzoni F."/>
            <person name="Magnuson J."/>
            <person name="Mondo S."/>
            <person name="Nolan M."/>
            <person name="Ohm R."/>
            <person name="Pangilinan J."/>
            <person name="Park H.-J."/>
            <person name="Ramirez L."/>
            <person name="Alfaro M."/>
            <person name="Sun H."/>
            <person name="Tritt A."/>
            <person name="Yoshinaga Y."/>
            <person name="Zwiers L.-H."/>
            <person name="Turgeon B."/>
            <person name="Goodwin S."/>
            <person name="Spatafora J."/>
            <person name="Crous P."/>
            <person name="Grigoriev I."/>
        </authorList>
    </citation>
    <scope>NUCLEOTIDE SEQUENCE</scope>
    <source>
        <strain evidence="13">CBS 262.69</strain>
    </source>
</reference>
<dbReference type="SUPFAM" id="SSF51735">
    <property type="entry name" value="NAD(P)-binding Rossmann-fold domains"/>
    <property type="match status" value="1"/>
</dbReference>
<dbReference type="FunFam" id="3.40.50.720:FF:000158">
    <property type="entry name" value="Zinc-binding alcohol dehydrogenase"/>
    <property type="match status" value="1"/>
</dbReference>
<dbReference type="GO" id="GO:0008270">
    <property type="term" value="F:zinc ion binding"/>
    <property type="evidence" value="ECO:0007669"/>
    <property type="project" value="InterPro"/>
</dbReference>
<dbReference type="InterPro" id="IPR011032">
    <property type="entry name" value="GroES-like_sf"/>
</dbReference>
<evidence type="ECO:0000256" key="2">
    <source>
        <dbReference type="ARBA" id="ARBA00008072"/>
    </source>
</evidence>
<dbReference type="SMART" id="SM00829">
    <property type="entry name" value="PKS_ER"/>
    <property type="match status" value="1"/>
</dbReference>
<evidence type="ECO:0000313" key="13">
    <source>
        <dbReference type="EMBL" id="KAF2404953.1"/>
    </source>
</evidence>
<dbReference type="CDD" id="cd05283">
    <property type="entry name" value="CAD1"/>
    <property type="match status" value="1"/>
</dbReference>
<keyword evidence="4" id="KW-0597">Phosphoprotein</keyword>
<feature type="domain" description="Enoyl reductase (ER)" evidence="12">
    <location>
        <begin position="16"/>
        <end position="347"/>
    </location>
</feature>
<dbReference type="Pfam" id="PF08240">
    <property type="entry name" value="ADH_N"/>
    <property type="match status" value="1"/>
</dbReference>
<dbReference type="EC" id="1.1.1.2" evidence="9"/>
<evidence type="ECO:0000256" key="8">
    <source>
        <dbReference type="ARBA" id="ARBA00023002"/>
    </source>
</evidence>
<comment type="catalytic activity">
    <reaction evidence="10">
        <text>a primary alcohol + NADP(+) = an aldehyde + NADPH + H(+)</text>
        <dbReference type="Rhea" id="RHEA:15937"/>
        <dbReference type="ChEBI" id="CHEBI:15378"/>
        <dbReference type="ChEBI" id="CHEBI:15734"/>
        <dbReference type="ChEBI" id="CHEBI:17478"/>
        <dbReference type="ChEBI" id="CHEBI:57783"/>
        <dbReference type="ChEBI" id="CHEBI:58349"/>
        <dbReference type="EC" id="1.1.1.2"/>
    </reaction>
    <physiologicalReaction direction="left-to-right" evidence="10">
        <dbReference type="Rhea" id="RHEA:15938"/>
    </physiologicalReaction>
    <physiologicalReaction direction="right-to-left" evidence="10">
        <dbReference type="Rhea" id="RHEA:15939"/>
    </physiologicalReaction>
</comment>
<dbReference type="Pfam" id="PF00107">
    <property type="entry name" value="ADH_zinc_N"/>
    <property type="match status" value="1"/>
</dbReference>
<comment type="cofactor">
    <cofactor evidence="1 11">
        <name>Zn(2+)</name>
        <dbReference type="ChEBI" id="CHEBI:29105"/>
    </cofactor>
</comment>
<dbReference type="GO" id="GO:0008106">
    <property type="term" value="F:alcohol dehydrogenase (NADP+) activity"/>
    <property type="evidence" value="ECO:0007669"/>
    <property type="project" value="UniProtKB-EC"/>
</dbReference>
<dbReference type="InterPro" id="IPR020843">
    <property type="entry name" value="ER"/>
</dbReference>
<evidence type="ECO:0000256" key="5">
    <source>
        <dbReference type="ARBA" id="ARBA00022723"/>
    </source>
</evidence>
<evidence type="ECO:0000256" key="1">
    <source>
        <dbReference type="ARBA" id="ARBA00001947"/>
    </source>
</evidence>
<gene>
    <name evidence="13" type="ORF">EJ06DRAFT_485373</name>
</gene>
<evidence type="ECO:0000313" key="14">
    <source>
        <dbReference type="Proteomes" id="UP000799640"/>
    </source>
</evidence>
<keyword evidence="6 11" id="KW-0862">Zinc</keyword>
<evidence type="ECO:0000256" key="3">
    <source>
        <dbReference type="ARBA" id="ARBA00011738"/>
    </source>
</evidence>
<dbReference type="InterPro" id="IPR047109">
    <property type="entry name" value="CAD-like"/>
</dbReference>
<dbReference type="InterPro" id="IPR002328">
    <property type="entry name" value="ADH_Zn_CS"/>
</dbReference>
<name>A0A6G1I9G6_9PEZI</name>
<comment type="similarity">
    <text evidence="2 11">Belongs to the zinc-containing alcohol dehydrogenase family.</text>
</comment>
<dbReference type="AlphaFoldDB" id="A0A6G1I9G6"/>
<dbReference type="InterPro" id="IPR013149">
    <property type="entry name" value="ADH-like_C"/>
</dbReference>
<keyword evidence="8" id="KW-0560">Oxidoreductase</keyword>
<dbReference type="Proteomes" id="UP000799640">
    <property type="component" value="Unassembled WGS sequence"/>
</dbReference>
<dbReference type="InterPro" id="IPR013154">
    <property type="entry name" value="ADH-like_N"/>
</dbReference>
<organism evidence="13 14">
    <name type="scientific">Trichodelitschia bisporula</name>
    <dbReference type="NCBI Taxonomy" id="703511"/>
    <lineage>
        <taxon>Eukaryota</taxon>
        <taxon>Fungi</taxon>
        <taxon>Dikarya</taxon>
        <taxon>Ascomycota</taxon>
        <taxon>Pezizomycotina</taxon>
        <taxon>Dothideomycetes</taxon>
        <taxon>Dothideomycetes incertae sedis</taxon>
        <taxon>Phaeotrichales</taxon>
        <taxon>Phaeotrichaceae</taxon>
        <taxon>Trichodelitschia</taxon>
    </lineage>
</organism>
<keyword evidence="14" id="KW-1185">Reference proteome</keyword>
<accession>A0A6G1I9G6</accession>
<dbReference type="PROSITE" id="PS00059">
    <property type="entry name" value="ADH_ZINC"/>
    <property type="match status" value="1"/>
</dbReference>
<dbReference type="EMBL" id="ML996687">
    <property type="protein sequence ID" value="KAF2404953.1"/>
    <property type="molecule type" value="Genomic_DNA"/>
</dbReference>
<protein>
    <recommendedName>
        <fullName evidence="9">alcohol dehydrogenase (NADP(+))</fullName>
        <ecNumber evidence="9">1.1.1.2</ecNumber>
    </recommendedName>
</protein>
<dbReference type="Gene3D" id="3.90.180.10">
    <property type="entry name" value="Medium-chain alcohol dehydrogenases, catalytic domain"/>
    <property type="match status" value="1"/>
</dbReference>
<keyword evidence="7" id="KW-0521">NADP</keyword>
<dbReference type="GO" id="GO:0006066">
    <property type="term" value="P:alcohol metabolic process"/>
    <property type="evidence" value="ECO:0007669"/>
    <property type="project" value="UniProtKB-ARBA"/>
</dbReference>
<evidence type="ECO:0000256" key="7">
    <source>
        <dbReference type="ARBA" id="ARBA00022857"/>
    </source>
</evidence>
<dbReference type="InterPro" id="IPR036291">
    <property type="entry name" value="NAD(P)-bd_dom_sf"/>
</dbReference>
<evidence type="ECO:0000256" key="11">
    <source>
        <dbReference type="RuleBase" id="RU361277"/>
    </source>
</evidence>
<evidence type="ECO:0000259" key="12">
    <source>
        <dbReference type="SMART" id="SM00829"/>
    </source>
</evidence>